<comment type="subunit">
    <text evidence="3 13">Monomer.</text>
</comment>
<dbReference type="GO" id="GO:0044874">
    <property type="term" value="P:lipoprotein localization to outer membrane"/>
    <property type="evidence" value="ECO:0007669"/>
    <property type="project" value="UniProtKB-UniRule"/>
</dbReference>
<reference evidence="15 16" key="1">
    <citation type="journal article" date="2009" name="J. Bacteriol.">
        <title>Draft genome sequence of the extremely acidophilic bacterium Acidithiobacillus caldus ATCC 51756 reveals metabolic versatility in the genus Acidithiobacillus.</title>
        <authorList>
            <person name="Valdes J."/>
            <person name="Quatrini R."/>
            <person name="Hallberg K."/>
            <person name="Dopson M."/>
            <person name="Valenzuela P.D."/>
            <person name="Holmes D.S."/>
        </authorList>
    </citation>
    <scope>NUCLEOTIDE SEQUENCE [LARGE SCALE GENOMIC DNA]</scope>
    <source>
        <strain evidence="16">ATCC 51756 / DSM 8584 / KU</strain>
    </source>
</reference>
<evidence type="ECO:0000256" key="2">
    <source>
        <dbReference type="ARBA" id="ARBA00009696"/>
    </source>
</evidence>
<dbReference type="SUPFAM" id="SSF89392">
    <property type="entry name" value="Prokaryotic lipoproteins and lipoprotein localization factors"/>
    <property type="match status" value="1"/>
</dbReference>
<keyword evidence="11 13" id="KW-0998">Cell outer membrane</keyword>
<dbReference type="GO" id="GO:0009279">
    <property type="term" value="C:cell outer membrane"/>
    <property type="evidence" value="ECO:0007669"/>
    <property type="project" value="UniProtKB-SubCell"/>
</dbReference>
<keyword evidence="6 14" id="KW-0732">Signal</keyword>
<evidence type="ECO:0000256" key="9">
    <source>
        <dbReference type="ARBA" id="ARBA00023139"/>
    </source>
</evidence>
<dbReference type="GeneID" id="92930500"/>
<dbReference type="Gene3D" id="2.50.20.10">
    <property type="entry name" value="Lipoprotein localisation LolA/LolB/LppX"/>
    <property type="match status" value="1"/>
</dbReference>
<comment type="similarity">
    <text evidence="2 13">Belongs to the LolB family.</text>
</comment>
<sequence length="203" mass="22386">MRHYRTLLLALFLPLLLDACASLTPPKVEPTLTLPSEERTQVLQSLKEWQASGSASIQTPQGSESFSYRWRQSPSHQELSIYDPLGRTVARLTASPDGAELQTIDGKREKAESLEVLLDDVLHVQLPARELPLWMLGLTNGASAVHRDAQGLPETLSRGAWDIHYLRYAAVGGLQMPSLLQADGPDGVRLRLAVTRWQLGADS</sequence>
<dbReference type="eggNOG" id="COG3017">
    <property type="taxonomic scope" value="Bacteria"/>
</dbReference>
<evidence type="ECO:0000256" key="10">
    <source>
        <dbReference type="ARBA" id="ARBA00023186"/>
    </source>
</evidence>
<dbReference type="NCBIfam" id="TIGR00548">
    <property type="entry name" value="lolB"/>
    <property type="match status" value="1"/>
</dbReference>
<dbReference type="Proteomes" id="UP000005522">
    <property type="component" value="Chromosome"/>
</dbReference>
<evidence type="ECO:0000313" key="15">
    <source>
        <dbReference type="EMBL" id="AIA54375.1"/>
    </source>
</evidence>
<dbReference type="RefSeq" id="WP_004870599.1">
    <property type="nucleotide sequence ID" value="NZ_CP005986.1"/>
</dbReference>
<keyword evidence="5 13" id="KW-0813">Transport</keyword>
<evidence type="ECO:0000256" key="14">
    <source>
        <dbReference type="SAM" id="SignalP"/>
    </source>
</evidence>
<dbReference type="HAMAP" id="MF_00233">
    <property type="entry name" value="LolB"/>
    <property type="match status" value="1"/>
</dbReference>
<feature type="signal peptide" evidence="14">
    <location>
        <begin position="1"/>
        <end position="21"/>
    </location>
</feature>
<dbReference type="GO" id="GO:0015031">
    <property type="term" value="P:protein transport"/>
    <property type="evidence" value="ECO:0007669"/>
    <property type="project" value="UniProtKB-KW"/>
</dbReference>
<evidence type="ECO:0000313" key="16">
    <source>
        <dbReference type="Proteomes" id="UP000005522"/>
    </source>
</evidence>
<dbReference type="Pfam" id="PF03550">
    <property type="entry name" value="LolB"/>
    <property type="match status" value="1"/>
</dbReference>
<dbReference type="InterPro" id="IPR029046">
    <property type="entry name" value="LolA/LolB/LppX"/>
</dbReference>
<keyword evidence="9" id="KW-0564">Palmitate</keyword>
<protein>
    <recommendedName>
        <fullName evidence="4 13">Outer-membrane lipoprotein LolB</fullName>
    </recommendedName>
</protein>
<feature type="chain" id="PRO_5001582033" description="Outer-membrane lipoprotein LolB" evidence="14">
    <location>
        <begin position="22"/>
        <end position="203"/>
    </location>
</feature>
<dbReference type="CDD" id="cd16326">
    <property type="entry name" value="LolB"/>
    <property type="match status" value="1"/>
</dbReference>
<dbReference type="HOGENOM" id="CLU_092816_2_1_6"/>
<gene>
    <name evidence="13" type="primary">lolB</name>
    <name evidence="15" type="ORF">Acaty_c0488</name>
</gene>
<evidence type="ECO:0000256" key="8">
    <source>
        <dbReference type="ARBA" id="ARBA00023136"/>
    </source>
</evidence>
<evidence type="ECO:0000256" key="11">
    <source>
        <dbReference type="ARBA" id="ARBA00023237"/>
    </source>
</evidence>
<dbReference type="KEGG" id="acz:Acaty_c0488"/>
<evidence type="ECO:0000256" key="4">
    <source>
        <dbReference type="ARBA" id="ARBA00016202"/>
    </source>
</evidence>
<dbReference type="EMBL" id="CP005986">
    <property type="protein sequence ID" value="AIA54375.1"/>
    <property type="molecule type" value="Genomic_DNA"/>
</dbReference>
<comment type="function">
    <text evidence="13">Plays a critical role in the incorporation of lipoproteins in the outer membrane after they are released by the LolA protein.</text>
</comment>
<name>A0A059ZRU4_ACICK</name>
<keyword evidence="10 13" id="KW-0143">Chaperone</keyword>
<evidence type="ECO:0000256" key="1">
    <source>
        <dbReference type="ARBA" id="ARBA00004459"/>
    </source>
</evidence>
<keyword evidence="12 15" id="KW-0449">Lipoprotein</keyword>
<proteinExistence type="inferred from homology"/>
<evidence type="ECO:0000256" key="5">
    <source>
        <dbReference type="ARBA" id="ARBA00022448"/>
    </source>
</evidence>
<dbReference type="PROSITE" id="PS50890">
    <property type="entry name" value="PUA"/>
    <property type="match status" value="1"/>
</dbReference>
<organism evidence="15 16">
    <name type="scientific">Acidithiobacillus caldus (strain ATCC 51756 / DSM 8584 / KU)</name>
    <dbReference type="NCBI Taxonomy" id="637389"/>
    <lineage>
        <taxon>Bacteria</taxon>
        <taxon>Pseudomonadati</taxon>
        <taxon>Pseudomonadota</taxon>
        <taxon>Acidithiobacillia</taxon>
        <taxon>Acidithiobacillales</taxon>
        <taxon>Acidithiobacillaceae</taxon>
        <taxon>Acidithiobacillus</taxon>
    </lineage>
</organism>
<evidence type="ECO:0000256" key="7">
    <source>
        <dbReference type="ARBA" id="ARBA00022927"/>
    </source>
</evidence>
<accession>A0A059ZRU4</accession>
<keyword evidence="8 13" id="KW-0472">Membrane</keyword>
<keyword evidence="7 13" id="KW-0653">Protein transport</keyword>
<comment type="subcellular location">
    <subcellularLocation>
        <location evidence="1">Cell outer membrane</location>
        <topology evidence="1">Lipid-anchor</topology>
    </subcellularLocation>
</comment>
<dbReference type="InterPro" id="IPR004565">
    <property type="entry name" value="OM_lipoprot_LolB"/>
</dbReference>
<evidence type="ECO:0000256" key="13">
    <source>
        <dbReference type="HAMAP-Rule" id="MF_00233"/>
    </source>
</evidence>
<evidence type="ECO:0000256" key="6">
    <source>
        <dbReference type="ARBA" id="ARBA00022729"/>
    </source>
</evidence>
<evidence type="ECO:0000256" key="3">
    <source>
        <dbReference type="ARBA" id="ARBA00011245"/>
    </source>
</evidence>
<dbReference type="AlphaFoldDB" id="A0A059ZRU4"/>
<evidence type="ECO:0000256" key="12">
    <source>
        <dbReference type="ARBA" id="ARBA00023288"/>
    </source>
</evidence>